<sequence>MNTQFMCLNPYFNSQSHFHFTYNIIQHRS</sequence>
<dbReference type="AlphaFoldDB" id="A0A0B0P1Z9"/>
<reference evidence="2" key="1">
    <citation type="submission" date="2014-09" db="EMBL/GenBank/DDBJ databases">
        <authorList>
            <person name="Mudge J."/>
            <person name="Ramaraj T."/>
            <person name="Lindquist I.E."/>
            <person name="Bharti A.K."/>
            <person name="Sundararajan A."/>
            <person name="Cameron C.T."/>
            <person name="Woodward J.E."/>
            <person name="May G.D."/>
            <person name="Brubaker C."/>
            <person name="Broadhvest J."/>
            <person name="Wilkins T.A."/>
        </authorList>
    </citation>
    <scope>NUCLEOTIDE SEQUENCE</scope>
    <source>
        <strain evidence="2">cv. AKA8401</strain>
    </source>
</reference>
<protein>
    <submittedName>
        <fullName evidence="1">Uncharacterized protein</fullName>
    </submittedName>
</protein>
<evidence type="ECO:0000313" key="2">
    <source>
        <dbReference type="Proteomes" id="UP000032142"/>
    </source>
</evidence>
<keyword evidence="2" id="KW-1185">Reference proteome</keyword>
<dbReference type="Proteomes" id="UP000032142">
    <property type="component" value="Unassembled WGS sequence"/>
</dbReference>
<organism evidence="1 2">
    <name type="scientific">Gossypium arboreum</name>
    <name type="common">Tree cotton</name>
    <name type="synonym">Gossypium nanking</name>
    <dbReference type="NCBI Taxonomy" id="29729"/>
    <lineage>
        <taxon>Eukaryota</taxon>
        <taxon>Viridiplantae</taxon>
        <taxon>Streptophyta</taxon>
        <taxon>Embryophyta</taxon>
        <taxon>Tracheophyta</taxon>
        <taxon>Spermatophyta</taxon>
        <taxon>Magnoliopsida</taxon>
        <taxon>eudicotyledons</taxon>
        <taxon>Gunneridae</taxon>
        <taxon>Pentapetalae</taxon>
        <taxon>rosids</taxon>
        <taxon>malvids</taxon>
        <taxon>Malvales</taxon>
        <taxon>Malvaceae</taxon>
        <taxon>Malvoideae</taxon>
        <taxon>Gossypium</taxon>
    </lineage>
</organism>
<gene>
    <name evidence="1" type="ORF">F383_21031</name>
</gene>
<evidence type="ECO:0000313" key="1">
    <source>
        <dbReference type="EMBL" id="KHG17366.1"/>
    </source>
</evidence>
<proteinExistence type="predicted"/>
<accession>A0A0B0P1Z9</accession>
<name>A0A0B0P1Z9_GOSAR</name>
<dbReference type="EMBL" id="KN408129">
    <property type="protein sequence ID" value="KHG17366.1"/>
    <property type="molecule type" value="Genomic_DNA"/>
</dbReference>